<accession>A0ABQ3FXS4</accession>
<evidence type="ECO:0000313" key="3">
    <source>
        <dbReference type="Proteomes" id="UP000626210"/>
    </source>
</evidence>
<reference evidence="3" key="1">
    <citation type="journal article" date="2019" name="Int. J. Syst. Evol. Microbiol.">
        <title>The Global Catalogue of Microorganisms (GCM) 10K type strain sequencing project: providing services to taxonomists for standard genome sequencing and annotation.</title>
        <authorList>
            <consortium name="The Broad Institute Genomics Platform"/>
            <consortium name="The Broad Institute Genome Sequencing Center for Infectious Disease"/>
            <person name="Wu L."/>
            <person name="Ma J."/>
        </authorList>
    </citation>
    <scope>NUCLEOTIDE SEQUENCE [LARGE SCALE GENOMIC DNA]</scope>
    <source>
        <strain evidence="3">KCTC 23314</strain>
    </source>
</reference>
<evidence type="ECO:0000313" key="2">
    <source>
        <dbReference type="EMBL" id="GHC75395.1"/>
    </source>
</evidence>
<dbReference type="Pfam" id="PF12697">
    <property type="entry name" value="Abhydrolase_6"/>
    <property type="match status" value="1"/>
</dbReference>
<sequence>MLARLQRLLCLLLTSLALAWLLGFWSSSPLLALAGLALPVLGYGALLACEFALLARQHEDPAPRPTPAQLLGAWWAELRSGMQVFFWRQPFREHAEPDHLPAGTRQRGVVFVHGLFCNRGFWAPWMRRARAWGLPHVAVSLEPVTGSIDAYVPTIDAAVARLIAATGQPPVLVCHSMGGLAARAWLRTPGAAARVAHVVTIASPHSGTWMAQLGHGENARQMERDSHWLAQLARDEAHAAPVPFTCWYSNCDNVVFPVSTAARAGADNRFLPGQAHVALAFHERVVHDSLQAVRSA</sequence>
<dbReference type="PANTHER" id="PTHR37946">
    <property type="entry name" value="SLL1969 PROTEIN"/>
    <property type="match status" value="1"/>
</dbReference>
<organism evidence="2 3">
    <name type="scientific">Pseudorhodoferax aquiterrae</name>
    <dbReference type="NCBI Taxonomy" id="747304"/>
    <lineage>
        <taxon>Bacteria</taxon>
        <taxon>Pseudomonadati</taxon>
        <taxon>Pseudomonadota</taxon>
        <taxon>Betaproteobacteria</taxon>
        <taxon>Burkholderiales</taxon>
        <taxon>Comamonadaceae</taxon>
    </lineage>
</organism>
<name>A0ABQ3FXS4_9BURK</name>
<keyword evidence="3" id="KW-1185">Reference proteome</keyword>
<dbReference type="InterPro" id="IPR000073">
    <property type="entry name" value="AB_hydrolase_1"/>
</dbReference>
<gene>
    <name evidence="2" type="ORF">GCM10007320_13500</name>
</gene>
<dbReference type="Gene3D" id="3.40.50.1820">
    <property type="entry name" value="alpha/beta hydrolase"/>
    <property type="match status" value="1"/>
</dbReference>
<dbReference type="PANTHER" id="PTHR37946:SF1">
    <property type="entry name" value="SLL1969 PROTEIN"/>
    <property type="match status" value="1"/>
</dbReference>
<evidence type="ECO:0000259" key="1">
    <source>
        <dbReference type="Pfam" id="PF12697"/>
    </source>
</evidence>
<protein>
    <recommendedName>
        <fullName evidence="1">AB hydrolase-1 domain-containing protein</fullName>
    </recommendedName>
</protein>
<dbReference type="InterPro" id="IPR029058">
    <property type="entry name" value="AB_hydrolase_fold"/>
</dbReference>
<proteinExistence type="predicted"/>
<dbReference type="Proteomes" id="UP000626210">
    <property type="component" value="Unassembled WGS sequence"/>
</dbReference>
<dbReference type="SUPFAM" id="SSF53474">
    <property type="entry name" value="alpha/beta-Hydrolases"/>
    <property type="match status" value="1"/>
</dbReference>
<dbReference type="EMBL" id="BMYK01000003">
    <property type="protein sequence ID" value="GHC75395.1"/>
    <property type="molecule type" value="Genomic_DNA"/>
</dbReference>
<comment type="caution">
    <text evidence="2">The sequence shown here is derived from an EMBL/GenBank/DDBJ whole genome shotgun (WGS) entry which is preliminary data.</text>
</comment>
<dbReference type="RefSeq" id="WP_189686189.1">
    <property type="nucleotide sequence ID" value="NZ_BMYK01000003.1"/>
</dbReference>
<feature type="domain" description="AB hydrolase-1" evidence="1">
    <location>
        <begin position="109"/>
        <end position="239"/>
    </location>
</feature>